<dbReference type="PANTHER" id="PTHR42923">
    <property type="entry name" value="PROTOPORPHYRINOGEN OXIDASE"/>
    <property type="match status" value="1"/>
</dbReference>
<feature type="domain" description="Amine oxidase" evidence="1">
    <location>
        <begin position="7"/>
        <end position="152"/>
    </location>
</feature>
<dbReference type="Pfam" id="PF01593">
    <property type="entry name" value="Amino_oxidase"/>
    <property type="match status" value="1"/>
</dbReference>
<accession>A0AAD6JF24</accession>
<sequence>MELMSMKGCRFVDNKKVTDFSFDDKTGCISDVVCDNETYKADAVILAVGTSTVQELTKKSATLSTREEFLKVLNLDASDLVSTNLWLDKKIRIPFARNVCSSFDDSSGWTFFNLNDLFDEHRNSPATILQADFYHANELLPLKDEHIAAKVMS</sequence>
<proteinExistence type="predicted"/>
<dbReference type="GO" id="GO:0016491">
    <property type="term" value="F:oxidoreductase activity"/>
    <property type="evidence" value="ECO:0007669"/>
    <property type="project" value="InterPro"/>
</dbReference>
<evidence type="ECO:0000313" key="2">
    <source>
        <dbReference type="EMBL" id="KAJ6403009.1"/>
    </source>
</evidence>
<dbReference type="InterPro" id="IPR002937">
    <property type="entry name" value="Amino_oxidase"/>
</dbReference>
<dbReference type="PANTHER" id="PTHR42923:SF24">
    <property type="entry name" value="OS04G0560500 PROTEIN"/>
    <property type="match status" value="1"/>
</dbReference>
<comment type="caution">
    <text evidence="2">The sequence shown here is derived from an EMBL/GenBank/DDBJ whole genome shotgun (WGS) entry which is preliminary data.</text>
</comment>
<dbReference type="InterPro" id="IPR050464">
    <property type="entry name" value="Zeta_carotene_desat/Oxidored"/>
</dbReference>
<evidence type="ECO:0000313" key="3">
    <source>
        <dbReference type="Proteomes" id="UP001162972"/>
    </source>
</evidence>
<dbReference type="SUPFAM" id="SSF51905">
    <property type="entry name" value="FAD/NAD(P)-binding domain"/>
    <property type="match status" value="1"/>
</dbReference>
<protein>
    <recommendedName>
        <fullName evidence="1">Amine oxidase domain-containing protein</fullName>
    </recommendedName>
</protein>
<dbReference type="EMBL" id="JAPFFJ010000018">
    <property type="protein sequence ID" value="KAJ6403009.1"/>
    <property type="molecule type" value="Genomic_DNA"/>
</dbReference>
<keyword evidence="3" id="KW-1185">Reference proteome</keyword>
<organism evidence="2 3">
    <name type="scientific">Salix udensis</name>
    <dbReference type="NCBI Taxonomy" id="889485"/>
    <lineage>
        <taxon>Eukaryota</taxon>
        <taxon>Viridiplantae</taxon>
        <taxon>Streptophyta</taxon>
        <taxon>Embryophyta</taxon>
        <taxon>Tracheophyta</taxon>
        <taxon>Spermatophyta</taxon>
        <taxon>Magnoliopsida</taxon>
        <taxon>eudicotyledons</taxon>
        <taxon>Gunneridae</taxon>
        <taxon>Pentapetalae</taxon>
        <taxon>rosids</taxon>
        <taxon>fabids</taxon>
        <taxon>Malpighiales</taxon>
        <taxon>Salicaceae</taxon>
        <taxon>Saliceae</taxon>
        <taxon>Salix</taxon>
    </lineage>
</organism>
<dbReference type="Proteomes" id="UP001162972">
    <property type="component" value="Chromosome 4"/>
</dbReference>
<dbReference type="AlphaFoldDB" id="A0AAD6JF24"/>
<dbReference type="InterPro" id="IPR036188">
    <property type="entry name" value="FAD/NAD-bd_sf"/>
</dbReference>
<dbReference type="Gene3D" id="3.50.50.60">
    <property type="entry name" value="FAD/NAD(P)-binding domain"/>
    <property type="match status" value="1"/>
</dbReference>
<evidence type="ECO:0000259" key="1">
    <source>
        <dbReference type="Pfam" id="PF01593"/>
    </source>
</evidence>
<reference evidence="2 3" key="1">
    <citation type="journal article" date="2023" name="Int. J. Mol. Sci.">
        <title>De Novo Assembly and Annotation of 11 Diverse Shrub Willow (Salix) Genomes Reveals Novel Gene Organization in Sex-Linked Regions.</title>
        <authorList>
            <person name="Hyden B."/>
            <person name="Feng K."/>
            <person name="Yates T.B."/>
            <person name="Jawdy S."/>
            <person name="Cereghino C."/>
            <person name="Smart L.B."/>
            <person name="Muchero W."/>
        </authorList>
    </citation>
    <scope>NUCLEOTIDE SEQUENCE [LARGE SCALE GENOMIC DNA]</scope>
    <source>
        <tissue evidence="2">Shoot tip</tissue>
    </source>
</reference>
<name>A0AAD6JF24_9ROSI</name>
<gene>
    <name evidence="2" type="ORF">OIU84_015007</name>
</gene>